<feature type="domain" description="Cytochrome c" evidence="5">
    <location>
        <begin position="37"/>
        <end position="134"/>
    </location>
</feature>
<evidence type="ECO:0000313" key="6">
    <source>
        <dbReference type="EMBL" id="WGH75187.1"/>
    </source>
</evidence>
<accession>A0ABY8L149</accession>
<dbReference type="RefSeq" id="WP_279651076.1">
    <property type="nucleotide sequence ID" value="NZ_CP122539.1"/>
</dbReference>
<evidence type="ECO:0000256" key="1">
    <source>
        <dbReference type="ARBA" id="ARBA00022617"/>
    </source>
</evidence>
<sequence length="327" mass="37606">MKKLILLLSILYFYGCNQSQKSDDSKKNTEDISVKKVMIPEGKKLLETHCFVCHNPTTPHEERVAPPMIAIKTHYIDEGTSEEDFTNDFLQFLQNPTKEKAKMKGAVRKFGVMPYQKFNDTDLKKIASYLYNYQIEEPTWFKEHWESKKGKAYINSGKKVSLEKTAKTPEEIGMHYAMETKKLLGKNLMGTIQNSGTINALKFCNQNAYTLTDSMATRFKATIQRVSDKPRNPQNMANAEELNIIEEYKRVVHNNGSIEPVTKQIEKGTKFYYPIITNKMCLQCHGAPNTQIKTETLQELARLYPTDKAQGYDTNQVRGIWSITFKN</sequence>
<keyword evidence="7" id="KW-1185">Reference proteome</keyword>
<evidence type="ECO:0000259" key="5">
    <source>
        <dbReference type="PROSITE" id="PS51007"/>
    </source>
</evidence>
<keyword evidence="3 4" id="KW-0408">Iron</keyword>
<dbReference type="InterPro" id="IPR009056">
    <property type="entry name" value="Cyt_c-like_dom"/>
</dbReference>
<evidence type="ECO:0000256" key="3">
    <source>
        <dbReference type="ARBA" id="ARBA00023004"/>
    </source>
</evidence>
<evidence type="ECO:0000256" key="4">
    <source>
        <dbReference type="PROSITE-ProRule" id="PRU00433"/>
    </source>
</evidence>
<keyword evidence="2 4" id="KW-0479">Metal-binding</keyword>
<keyword evidence="1 4" id="KW-0349">Heme</keyword>
<dbReference type="EMBL" id="CP122539">
    <property type="protein sequence ID" value="WGH75187.1"/>
    <property type="molecule type" value="Genomic_DNA"/>
</dbReference>
<evidence type="ECO:0000256" key="2">
    <source>
        <dbReference type="ARBA" id="ARBA00022723"/>
    </source>
</evidence>
<proteinExistence type="predicted"/>
<organism evidence="6 7">
    <name type="scientific">Tenacibaculum tangerinum</name>
    <dbReference type="NCBI Taxonomy" id="3038772"/>
    <lineage>
        <taxon>Bacteria</taxon>
        <taxon>Pseudomonadati</taxon>
        <taxon>Bacteroidota</taxon>
        <taxon>Flavobacteriia</taxon>
        <taxon>Flavobacteriales</taxon>
        <taxon>Flavobacteriaceae</taxon>
        <taxon>Tenacibaculum</taxon>
    </lineage>
</organism>
<dbReference type="SUPFAM" id="SSF46626">
    <property type="entry name" value="Cytochrome c"/>
    <property type="match status" value="1"/>
</dbReference>
<reference evidence="6 7" key="1">
    <citation type="submission" date="2023-04" db="EMBL/GenBank/DDBJ databases">
        <title>Tenacibaculum tangerinum sp. nov., isolated from sea tidal flat of South Korea.</title>
        <authorList>
            <person name="Lee S.H."/>
            <person name="Kim J.-J."/>
        </authorList>
    </citation>
    <scope>NUCLEOTIDE SEQUENCE [LARGE SCALE GENOMIC DNA]</scope>
    <source>
        <strain evidence="6 7">GRR-S3-23</strain>
    </source>
</reference>
<dbReference type="InterPro" id="IPR021796">
    <property type="entry name" value="Tll0287-like_dom"/>
</dbReference>
<dbReference type="Pfam" id="PF11845">
    <property type="entry name" value="Tll0287-like"/>
    <property type="match status" value="1"/>
</dbReference>
<name>A0ABY8L149_9FLAO</name>
<dbReference type="PROSITE" id="PS51007">
    <property type="entry name" value="CYTC"/>
    <property type="match status" value="1"/>
</dbReference>
<protein>
    <submittedName>
        <fullName evidence="6">DUF3365 domain-containing protein</fullName>
    </submittedName>
</protein>
<gene>
    <name evidence="6" type="ORF">P8625_14090</name>
</gene>
<evidence type="ECO:0000313" key="7">
    <source>
        <dbReference type="Proteomes" id="UP001232001"/>
    </source>
</evidence>
<dbReference type="Gene3D" id="1.10.760.10">
    <property type="entry name" value="Cytochrome c-like domain"/>
    <property type="match status" value="1"/>
</dbReference>
<dbReference type="InterPro" id="IPR036909">
    <property type="entry name" value="Cyt_c-like_dom_sf"/>
</dbReference>
<dbReference type="Proteomes" id="UP001232001">
    <property type="component" value="Chromosome"/>
</dbReference>